<accession>A0A8X6UH99</accession>
<feature type="region of interest" description="Disordered" evidence="1">
    <location>
        <begin position="410"/>
        <end position="433"/>
    </location>
</feature>
<feature type="compositionally biased region" description="Polar residues" evidence="1">
    <location>
        <begin position="182"/>
        <end position="202"/>
    </location>
</feature>
<sequence length="575" mass="65230">MDSDCSDEDMSSSVNEVSAILSRIRDFDVSNVDNEIDNLIHFDKCLEISENLDKFIEDINQFNLTNVDYLNKKALILELALKCSKRLNVLNHHELQQHLNHKDHELHLLKERLTAIENKLITAAEIQPINPTPKTNKIKRNQISPLKQHGKKSKINESIITPAPLKLKNKFMSLEVEEFPSLTNNNEDVSQTMESNSNQETNSDNEEEIEPLTAEINKKRIPPIIIDESVNTPALMDEICTLLGFKIMARMNDLPHFLTMDTNQADTVEAVSIPTIMTIVNNISTSDQCLQADTKLAEYINLIPHVNFNSQEEKNSYSTDLFSIQEEVRSKFNIIKHEELRIENEKYKELINSWGLPDANKPQHFQLQSRRKKSSPIKNVTSKKQKLTDATTTECSNKFDNLHIDEIPEQIEVDEDEDVTPPPPKKSDCTKDLNSPPTCALCQGAHTANHLLCPMNPLNRPKKEDKKTTNNEQRIKLKNLLKEKRDTRTARSDLHTTPTTYAEAAKSSPVVTIPENNSSPIPASNNNNISDVFKQLKDPECLEMLGILKKFIAISKSGKSASDRFTDIITLLQIA</sequence>
<evidence type="ECO:0000313" key="3">
    <source>
        <dbReference type="Proteomes" id="UP000887013"/>
    </source>
</evidence>
<gene>
    <name evidence="2" type="ORF">NPIL_518411</name>
</gene>
<feature type="compositionally biased region" description="Acidic residues" evidence="1">
    <location>
        <begin position="410"/>
        <end position="419"/>
    </location>
</feature>
<evidence type="ECO:0000256" key="1">
    <source>
        <dbReference type="SAM" id="MobiDB-lite"/>
    </source>
</evidence>
<proteinExistence type="predicted"/>
<feature type="region of interest" description="Disordered" evidence="1">
    <location>
        <begin position="182"/>
        <end position="208"/>
    </location>
</feature>
<name>A0A8X6UH99_NEPPI</name>
<evidence type="ECO:0000313" key="2">
    <source>
        <dbReference type="EMBL" id="GFU19979.1"/>
    </source>
</evidence>
<feature type="compositionally biased region" description="Basic residues" evidence="1">
    <location>
        <begin position="369"/>
        <end position="385"/>
    </location>
</feature>
<protein>
    <submittedName>
        <fullName evidence="2">Uncharacterized protein</fullName>
    </submittedName>
</protein>
<organism evidence="2 3">
    <name type="scientific">Nephila pilipes</name>
    <name type="common">Giant wood spider</name>
    <name type="synonym">Nephila maculata</name>
    <dbReference type="NCBI Taxonomy" id="299642"/>
    <lineage>
        <taxon>Eukaryota</taxon>
        <taxon>Metazoa</taxon>
        <taxon>Ecdysozoa</taxon>
        <taxon>Arthropoda</taxon>
        <taxon>Chelicerata</taxon>
        <taxon>Arachnida</taxon>
        <taxon>Araneae</taxon>
        <taxon>Araneomorphae</taxon>
        <taxon>Entelegynae</taxon>
        <taxon>Araneoidea</taxon>
        <taxon>Nephilidae</taxon>
        <taxon>Nephila</taxon>
    </lineage>
</organism>
<reference evidence="2" key="1">
    <citation type="submission" date="2020-08" db="EMBL/GenBank/DDBJ databases">
        <title>Multicomponent nature underlies the extraordinary mechanical properties of spider dragline silk.</title>
        <authorList>
            <person name="Kono N."/>
            <person name="Nakamura H."/>
            <person name="Mori M."/>
            <person name="Yoshida Y."/>
            <person name="Ohtoshi R."/>
            <person name="Malay A.D."/>
            <person name="Moran D.A.P."/>
            <person name="Tomita M."/>
            <person name="Numata K."/>
            <person name="Arakawa K."/>
        </authorList>
    </citation>
    <scope>NUCLEOTIDE SEQUENCE</scope>
</reference>
<keyword evidence="3" id="KW-1185">Reference proteome</keyword>
<dbReference type="Proteomes" id="UP000887013">
    <property type="component" value="Unassembled WGS sequence"/>
</dbReference>
<dbReference type="OrthoDB" id="8123891at2759"/>
<feature type="region of interest" description="Disordered" evidence="1">
    <location>
        <begin position="369"/>
        <end position="391"/>
    </location>
</feature>
<dbReference type="EMBL" id="BMAW01031177">
    <property type="protein sequence ID" value="GFU19979.1"/>
    <property type="molecule type" value="Genomic_DNA"/>
</dbReference>
<comment type="caution">
    <text evidence="2">The sequence shown here is derived from an EMBL/GenBank/DDBJ whole genome shotgun (WGS) entry which is preliminary data.</text>
</comment>
<dbReference type="AlphaFoldDB" id="A0A8X6UH99"/>